<feature type="transmembrane region" description="Helical" evidence="1">
    <location>
        <begin position="60"/>
        <end position="83"/>
    </location>
</feature>
<comment type="caution">
    <text evidence="2">The sequence shown here is derived from an EMBL/GenBank/DDBJ whole genome shotgun (WGS) entry which is preliminary data.</text>
</comment>
<keyword evidence="1" id="KW-0472">Membrane</keyword>
<dbReference type="EMBL" id="JBHSGK010000003">
    <property type="protein sequence ID" value="MFC4735184.1"/>
    <property type="molecule type" value="Genomic_DNA"/>
</dbReference>
<reference evidence="3" key="1">
    <citation type="journal article" date="2019" name="Int. J. Syst. Evol. Microbiol.">
        <title>The Global Catalogue of Microorganisms (GCM) 10K type strain sequencing project: providing services to taxonomists for standard genome sequencing and annotation.</title>
        <authorList>
            <consortium name="The Broad Institute Genomics Platform"/>
            <consortium name="The Broad Institute Genome Sequencing Center for Infectious Disease"/>
            <person name="Wu L."/>
            <person name="Ma J."/>
        </authorList>
    </citation>
    <scope>NUCLEOTIDE SEQUENCE [LARGE SCALE GENOMIC DNA]</scope>
    <source>
        <strain evidence="3">JCM 12165</strain>
    </source>
</reference>
<gene>
    <name evidence="2" type="ORF">ACFO4L_01185</name>
</gene>
<name>A0ABV9NT99_9BACI</name>
<protein>
    <recommendedName>
        <fullName evidence="4">DUF4190 domain-containing protein</fullName>
    </recommendedName>
</protein>
<evidence type="ECO:0000256" key="1">
    <source>
        <dbReference type="SAM" id="Phobius"/>
    </source>
</evidence>
<dbReference type="RefSeq" id="WP_377907810.1">
    <property type="nucleotide sequence ID" value="NZ_JBHSGK010000003.1"/>
</dbReference>
<keyword evidence="1" id="KW-0812">Transmembrane</keyword>
<keyword evidence="1" id="KW-1133">Transmembrane helix</keyword>
<sequence>MSGERTYNVKAIIGFCFSLIALFIPIFGVPIGIGGITLTRIAIAEIDQTHQQGVGLAKTGFFLGIAAVIVHTGLLIAGLMSIWTL</sequence>
<dbReference type="Proteomes" id="UP001595896">
    <property type="component" value="Unassembled WGS sequence"/>
</dbReference>
<evidence type="ECO:0000313" key="3">
    <source>
        <dbReference type="Proteomes" id="UP001595896"/>
    </source>
</evidence>
<evidence type="ECO:0008006" key="4">
    <source>
        <dbReference type="Google" id="ProtNLM"/>
    </source>
</evidence>
<evidence type="ECO:0000313" key="2">
    <source>
        <dbReference type="EMBL" id="MFC4735184.1"/>
    </source>
</evidence>
<keyword evidence="3" id="KW-1185">Reference proteome</keyword>
<feature type="transmembrane region" description="Helical" evidence="1">
    <location>
        <begin position="12"/>
        <end position="39"/>
    </location>
</feature>
<proteinExistence type="predicted"/>
<accession>A0ABV9NT99</accession>
<organism evidence="2 3">
    <name type="scientific">Bacillus daqingensis</name>
    <dbReference type="NCBI Taxonomy" id="872396"/>
    <lineage>
        <taxon>Bacteria</taxon>
        <taxon>Bacillati</taxon>
        <taxon>Bacillota</taxon>
        <taxon>Bacilli</taxon>
        <taxon>Bacillales</taxon>
        <taxon>Bacillaceae</taxon>
        <taxon>Bacillus</taxon>
    </lineage>
</organism>